<dbReference type="AlphaFoldDB" id="A0A2K1QF36"/>
<accession>A0A2K1QF36</accession>
<evidence type="ECO:0000313" key="2">
    <source>
        <dbReference type="Proteomes" id="UP000236345"/>
    </source>
</evidence>
<keyword evidence="2" id="KW-1185">Reference proteome</keyword>
<comment type="caution">
    <text evidence="1">The sequence shown here is derived from an EMBL/GenBank/DDBJ whole genome shotgun (WGS) entry which is preliminary data.</text>
</comment>
<reference evidence="2" key="1">
    <citation type="submission" date="2017-09" db="EMBL/GenBank/DDBJ databases">
        <authorList>
            <person name="Palmer M."/>
            <person name="Steenkamp E.T."/>
            <person name="Coetzee M.P."/>
            <person name="Avontuur J.R."/>
            <person name="Van Zyl E."/>
            <person name="Chan W.-Y."/>
            <person name="Blom J."/>
            <person name="Venter S.N."/>
        </authorList>
    </citation>
    <scope>NUCLEOTIDE SEQUENCE [LARGE SCALE GENOMIC DNA]</scope>
    <source>
        <strain evidence="2">QC88-366</strain>
    </source>
</reference>
<dbReference type="Proteomes" id="UP000236345">
    <property type="component" value="Unassembled WGS sequence"/>
</dbReference>
<sequence length="97" mass="10984">MVCTLTVLMTPCLWCRGTTIRQKNLLITAWRLRRENAGDAEQQALNQKNQGQVRSKKAKKKYFIRVTAQGGILSTPDVAGPVNSYPLFLWITMCITQ</sequence>
<dbReference type="EMBL" id="NWUO01000001">
    <property type="protein sequence ID" value="PNS13656.1"/>
    <property type="molecule type" value="Genomic_DNA"/>
</dbReference>
<proteinExistence type="predicted"/>
<gene>
    <name evidence="1" type="ORF">COO59_02270</name>
</gene>
<name>A0A2K1QF36_9GAMM</name>
<organism evidence="1 2">
    <name type="scientific">Mixta theicola</name>
    <dbReference type="NCBI Taxonomy" id="1458355"/>
    <lineage>
        <taxon>Bacteria</taxon>
        <taxon>Pseudomonadati</taxon>
        <taxon>Pseudomonadota</taxon>
        <taxon>Gammaproteobacteria</taxon>
        <taxon>Enterobacterales</taxon>
        <taxon>Erwiniaceae</taxon>
        <taxon>Mixta</taxon>
    </lineage>
</organism>
<protein>
    <submittedName>
        <fullName evidence="1">Uncharacterized protein</fullName>
    </submittedName>
</protein>
<evidence type="ECO:0000313" key="1">
    <source>
        <dbReference type="EMBL" id="PNS13656.1"/>
    </source>
</evidence>